<dbReference type="Gene3D" id="3.30.70.270">
    <property type="match status" value="1"/>
</dbReference>
<dbReference type="PROSITE" id="PS50878">
    <property type="entry name" value="RT_POL"/>
    <property type="match status" value="1"/>
</dbReference>
<organism evidence="2 3">
    <name type="scientific">Marinospirillum alkaliphilum DSM 21637</name>
    <dbReference type="NCBI Taxonomy" id="1122209"/>
    <lineage>
        <taxon>Bacteria</taxon>
        <taxon>Pseudomonadati</taxon>
        <taxon>Pseudomonadota</taxon>
        <taxon>Gammaproteobacteria</taxon>
        <taxon>Oceanospirillales</taxon>
        <taxon>Oceanospirillaceae</taxon>
        <taxon>Marinospirillum</taxon>
    </lineage>
</organism>
<dbReference type="EMBL" id="FPJW01000003">
    <property type="protein sequence ID" value="SFX31107.1"/>
    <property type="molecule type" value="Genomic_DNA"/>
</dbReference>
<keyword evidence="2" id="KW-0808">Transferase</keyword>
<dbReference type="InterPro" id="IPR043502">
    <property type="entry name" value="DNA/RNA_pol_sf"/>
</dbReference>
<reference evidence="2 3" key="1">
    <citation type="submission" date="2016-11" db="EMBL/GenBank/DDBJ databases">
        <authorList>
            <person name="Jaros S."/>
            <person name="Januszkiewicz K."/>
            <person name="Wedrychowicz H."/>
        </authorList>
    </citation>
    <scope>NUCLEOTIDE SEQUENCE [LARGE SCALE GENOMIC DNA]</scope>
    <source>
        <strain evidence="2 3">DSM 21637</strain>
    </source>
</reference>
<gene>
    <name evidence="2" type="ORF">SAMN02745752_01214</name>
</gene>
<dbReference type="InterPro" id="IPR043128">
    <property type="entry name" value="Rev_trsase/Diguanyl_cyclase"/>
</dbReference>
<evidence type="ECO:0000259" key="1">
    <source>
        <dbReference type="PROSITE" id="PS50878"/>
    </source>
</evidence>
<keyword evidence="2" id="KW-0548">Nucleotidyltransferase</keyword>
<keyword evidence="2" id="KW-0695">RNA-directed DNA polymerase</keyword>
<evidence type="ECO:0000313" key="2">
    <source>
        <dbReference type="EMBL" id="SFX31107.1"/>
    </source>
</evidence>
<keyword evidence="3" id="KW-1185">Reference proteome</keyword>
<evidence type="ECO:0000313" key="3">
    <source>
        <dbReference type="Proteomes" id="UP000182350"/>
    </source>
</evidence>
<name>A0A1K1W1U4_9GAMM</name>
<dbReference type="Pfam" id="PF00078">
    <property type="entry name" value="RVT_1"/>
    <property type="match status" value="1"/>
</dbReference>
<feature type="domain" description="Reverse transcriptase" evidence="1">
    <location>
        <begin position="1"/>
        <end position="171"/>
    </location>
</feature>
<accession>A0A1K1W1U4</accession>
<dbReference type="SUPFAM" id="SSF56672">
    <property type="entry name" value="DNA/RNA polymerases"/>
    <property type="match status" value="1"/>
</dbReference>
<dbReference type="Proteomes" id="UP000182350">
    <property type="component" value="Unassembled WGS sequence"/>
</dbReference>
<proteinExistence type="predicted"/>
<dbReference type="GO" id="GO:0003964">
    <property type="term" value="F:RNA-directed DNA polymerase activity"/>
    <property type="evidence" value="ECO:0007669"/>
    <property type="project" value="UniProtKB-KW"/>
</dbReference>
<dbReference type="AlphaFoldDB" id="A0A1K1W1U4"/>
<protein>
    <submittedName>
        <fullName evidence="2">Reverse transcriptase (RNA-dependent DNA polymerase)</fullName>
    </submittedName>
</protein>
<dbReference type="InterPro" id="IPR000477">
    <property type="entry name" value="RT_dom"/>
</dbReference>
<sequence length="217" mass="25257">MWRPPDYYFNHQKGGHVAALKLHTESEYFFKIDIKRFFDSINKTRVTRNLKELFGYEIARAAASKSTVPMPNSLEKRFILPFGFIQSPIISALCLRKSHLGNLLHKIRENKRMKVSVYVDDIIVSSSKKHLKELTSIYFKSVYACEKSGFLLNNEKSQKPEAYVNSFNITTRKKSMTINESRMAEFRKTLHETKNKFVVDGVKNYVDSINDWQSSTL</sequence>